<dbReference type="PANTHER" id="PTHR42788">
    <property type="entry name" value="TAURINE IMPORT ATP-BINDING PROTEIN-RELATED"/>
    <property type="match status" value="1"/>
</dbReference>
<dbReference type="STRING" id="931626.Awo_c26430"/>
<organism evidence="5 6">
    <name type="scientific">Acetobacterium woodii (strain ATCC 29683 / DSM 1030 / JCM 2381 / KCTC 1655 / WB1)</name>
    <dbReference type="NCBI Taxonomy" id="931626"/>
    <lineage>
        <taxon>Bacteria</taxon>
        <taxon>Bacillati</taxon>
        <taxon>Bacillota</taxon>
        <taxon>Clostridia</taxon>
        <taxon>Eubacteriales</taxon>
        <taxon>Eubacteriaceae</taxon>
        <taxon>Acetobacterium</taxon>
    </lineage>
</organism>
<dbReference type="InterPro" id="IPR003439">
    <property type="entry name" value="ABC_transporter-like_ATP-bd"/>
</dbReference>
<evidence type="ECO:0000313" key="6">
    <source>
        <dbReference type="Proteomes" id="UP000007177"/>
    </source>
</evidence>
<evidence type="ECO:0000313" key="5">
    <source>
        <dbReference type="EMBL" id="AFA49399.1"/>
    </source>
</evidence>
<sequence length="271" mass="30508">MKEVLMGTENALRIETLEKSFFPGQGVGTAGKQLMVLSKISMSINEGEFVGLLGPSGCGKSTLLNIVAGFIQADKGLVLFQGLPVTRPSPERSVLFQDSVLFPWLTVKENIIYGLKNRKEKREIIEEKYLRTIQLVELNGFDHFYPKQLSGGMQQRAALARVLIMESPMLLMDEPFASLDAQTRMLMQQLLLDIEKEIRPTILMVTHDIEEALILSDRILIMGKLPGQIIHEVKVPFSRPRDLSMIGKSEFGKIKDELRRVLFDCKSSVCK</sequence>
<dbReference type="CDD" id="cd03293">
    <property type="entry name" value="ABC_NrtD_SsuB_transporters"/>
    <property type="match status" value="1"/>
</dbReference>
<protein>
    <submittedName>
        <fullName evidence="5">Nitrate/sulfonate/bicarbonate ABC transport system ATP-binding protein SsuB</fullName>
    </submittedName>
</protein>
<dbReference type="GO" id="GO:0005524">
    <property type="term" value="F:ATP binding"/>
    <property type="evidence" value="ECO:0007669"/>
    <property type="project" value="UniProtKB-KW"/>
</dbReference>
<accession>H6LEV6</accession>
<dbReference type="OrthoDB" id="9802264at2"/>
<dbReference type="InterPro" id="IPR003593">
    <property type="entry name" value="AAA+_ATPase"/>
</dbReference>
<evidence type="ECO:0000256" key="3">
    <source>
        <dbReference type="ARBA" id="ARBA00022840"/>
    </source>
</evidence>
<dbReference type="eggNOG" id="COG1116">
    <property type="taxonomic scope" value="Bacteria"/>
</dbReference>
<dbReference type="HOGENOM" id="CLU_000604_1_22_9"/>
<dbReference type="GO" id="GO:0016887">
    <property type="term" value="F:ATP hydrolysis activity"/>
    <property type="evidence" value="ECO:0007669"/>
    <property type="project" value="InterPro"/>
</dbReference>
<dbReference type="Proteomes" id="UP000007177">
    <property type="component" value="Chromosome"/>
</dbReference>
<keyword evidence="3 5" id="KW-0067">ATP-binding</keyword>
<dbReference type="Pfam" id="PF00005">
    <property type="entry name" value="ABC_tran"/>
    <property type="match status" value="1"/>
</dbReference>
<keyword evidence="1" id="KW-0813">Transport</keyword>
<dbReference type="InterPro" id="IPR017871">
    <property type="entry name" value="ABC_transporter-like_CS"/>
</dbReference>
<dbReference type="InterPro" id="IPR027417">
    <property type="entry name" value="P-loop_NTPase"/>
</dbReference>
<dbReference type="InterPro" id="IPR050166">
    <property type="entry name" value="ABC_transporter_ATP-bind"/>
</dbReference>
<dbReference type="PANTHER" id="PTHR42788:SF13">
    <property type="entry name" value="ALIPHATIC SULFONATES IMPORT ATP-BINDING PROTEIN SSUB"/>
    <property type="match status" value="1"/>
</dbReference>
<dbReference type="AlphaFoldDB" id="H6LEV6"/>
<proteinExistence type="predicted"/>
<evidence type="ECO:0000259" key="4">
    <source>
        <dbReference type="PROSITE" id="PS50893"/>
    </source>
</evidence>
<reference evidence="5 6" key="2">
    <citation type="journal article" date="2012" name="PLoS ONE">
        <title>An ancient pathway combining carbon dioxide fixation with the generation and utilization of a sodium ion gradient for ATP synthesis.</title>
        <authorList>
            <person name="Poehlein A."/>
            <person name="Schmidt S."/>
            <person name="Kaster A.K."/>
            <person name="Goenrich M."/>
            <person name="Vollmers J."/>
            <person name="Thurmer A."/>
            <person name="Bertsch J."/>
            <person name="Schuchmann K."/>
            <person name="Voigt B."/>
            <person name="Hecker M."/>
            <person name="Daniel R."/>
            <person name="Thauer R.K."/>
            <person name="Gottschalk G."/>
            <person name="Muller V."/>
        </authorList>
    </citation>
    <scope>NUCLEOTIDE SEQUENCE [LARGE SCALE GENOMIC DNA]</scope>
    <source>
        <strain evidence="6">ATCC 29683 / DSM 1030 / JCM 2381 / KCTC 1655 / WB1</strain>
    </source>
</reference>
<dbReference type="KEGG" id="awo:Awo_c26430"/>
<dbReference type="Gene3D" id="3.40.50.300">
    <property type="entry name" value="P-loop containing nucleotide triphosphate hydrolases"/>
    <property type="match status" value="1"/>
</dbReference>
<evidence type="ECO:0000256" key="2">
    <source>
        <dbReference type="ARBA" id="ARBA00022741"/>
    </source>
</evidence>
<gene>
    <name evidence="5" type="primary">ssuB</name>
    <name evidence="5" type="ordered locus">Awo_c26430</name>
</gene>
<dbReference type="SUPFAM" id="SSF52540">
    <property type="entry name" value="P-loop containing nucleoside triphosphate hydrolases"/>
    <property type="match status" value="1"/>
</dbReference>
<reference evidence="6" key="1">
    <citation type="submission" date="2011-07" db="EMBL/GenBank/DDBJ databases">
        <title>Complete genome sequence of Acetobacterium woodii.</title>
        <authorList>
            <person name="Poehlein A."/>
            <person name="Schmidt S."/>
            <person name="Kaster A.-K."/>
            <person name="Goenrich M."/>
            <person name="Vollmers J."/>
            <person name="Thuermer A."/>
            <person name="Gottschalk G."/>
            <person name="Thauer R.K."/>
            <person name="Daniel R."/>
            <person name="Mueller V."/>
        </authorList>
    </citation>
    <scope>NUCLEOTIDE SEQUENCE [LARGE SCALE GENOMIC DNA]</scope>
    <source>
        <strain evidence="6">ATCC 29683 / DSM 1030 / JCM 2381 / KCTC 1655 / WB1</strain>
    </source>
</reference>
<dbReference type="SMART" id="SM00382">
    <property type="entry name" value="AAA"/>
    <property type="match status" value="1"/>
</dbReference>
<keyword evidence="6" id="KW-1185">Reference proteome</keyword>
<feature type="domain" description="ABC transporter" evidence="4">
    <location>
        <begin position="12"/>
        <end position="249"/>
    </location>
</feature>
<name>H6LEV6_ACEWD</name>
<keyword evidence="2" id="KW-0547">Nucleotide-binding</keyword>
<dbReference type="EMBL" id="CP002987">
    <property type="protein sequence ID" value="AFA49399.1"/>
    <property type="molecule type" value="Genomic_DNA"/>
</dbReference>
<dbReference type="PROSITE" id="PS00211">
    <property type="entry name" value="ABC_TRANSPORTER_1"/>
    <property type="match status" value="1"/>
</dbReference>
<dbReference type="PROSITE" id="PS50893">
    <property type="entry name" value="ABC_TRANSPORTER_2"/>
    <property type="match status" value="1"/>
</dbReference>
<evidence type="ECO:0000256" key="1">
    <source>
        <dbReference type="ARBA" id="ARBA00022448"/>
    </source>
</evidence>